<sequence>MRKALLLFIVLACLAVGKSYAQSVPAWGRGLDQQDFSFGFTFQYLQSDFKIVKNPNWRQPFIDRSDPAHPVQITDSLSSIRSKGLPGFGIGFLARYSINQYIEIRTTPSLIFSDKQILYTYRDASQNVQKQIQSTSFDVPMLLKIKSDRIGDFRMYLLGGAKVSTAINKKPDDADQALTDKLVKLKRNYASYEVGIGCDIYFEYFKLSPELKLSNSIGNVLLPENHPYSSPISKLFMHTFMISLYFE</sequence>
<dbReference type="AlphaFoldDB" id="A0A9X1X4C9"/>
<evidence type="ECO:0000313" key="3">
    <source>
        <dbReference type="EMBL" id="MCJ8210155.1"/>
    </source>
</evidence>
<keyword evidence="4" id="KW-1185">Reference proteome</keyword>
<accession>A0A9X1X4C9</accession>
<proteinExistence type="predicted"/>
<evidence type="ECO:0000256" key="1">
    <source>
        <dbReference type="SAM" id="SignalP"/>
    </source>
</evidence>
<evidence type="ECO:0000313" key="4">
    <source>
        <dbReference type="Proteomes" id="UP001139450"/>
    </source>
</evidence>
<dbReference type="Pfam" id="PF13568">
    <property type="entry name" value="OMP_b-brl_2"/>
    <property type="match status" value="1"/>
</dbReference>
<organism evidence="3 4">
    <name type="scientific">Mucilaginibacter straminoryzae</name>
    <dbReference type="NCBI Taxonomy" id="2932774"/>
    <lineage>
        <taxon>Bacteria</taxon>
        <taxon>Pseudomonadati</taxon>
        <taxon>Bacteroidota</taxon>
        <taxon>Sphingobacteriia</taxon>
        <taxon>Sphingobacteriales</taxon>
        <taxon>Sphingobacteriaceae</taxon>
        <taxon>Mucilaginibacter</taxon>
    </lineage>
</organism>
<name>A0A9X1X4C9_9SPHI</name>
<dbReference type="RefSeq" id="WP_245129993.1">
    <property type="nucleotide sequence ID" value="NZ_JALJEJ010000004.1"/>
</dbReference>
<protein>
    <submittedName>
        <fullName evidence="3">PorT family protein</fullName>
    </submittedName>
</protein>
<feature type="signal peptide" evidence="1">
    <location>
        <begin position="1"/>
        <end position="21"/>
    </location>
</feature>
<dbReference type="EMBL" id="JALJEJ010000004">
    <property type="protein sequence ID" value="MCJ8210155.1"/>
    <property type="molecule type" value="Genomic_DNA"/>
</dbReference>
<evidence type="ECO:0000259" key="2">
    <source>
        <dbReference type="Pfam" id="PF13568"/>
    </source>
</evidence>
<gene>
    <name evidence="3" type="ORF">MUY27_10575</name>
</gene>
<keyword evidence="1" id="KW-0732">Signal</keyword>
<reference evidence="3" key="1">
    <citation type="submission" date="2022-04" db="EMBL/GenBank/DDBJ databases">
        <title>Mucilaginibacter sp. RS28 isolated from freshwater.</title>
        <authorList>
            <person name="Ko S.-R."/>
        </authorList>
    </citation>
    <scope>NUCLEOTIDE SEQUENCE</scope>
    <source>
        <strain evidence="3">RS28</strain>
    </source>
</reference>
<dbReference type="InterPro" id="IPR025665">
    <property type="entry name" value="Beta-barrel_OMP_2"/>
</dbReference>
<feature type="chain" id="PRO_5040878607" evidence="1">
    <location>
        <begin position="22"/>
        <end position="247"/>
    </location>
</feature>
<comment type="caution">
    <text evidence="3">The sequence shown here is derived from an EMBL/GenBank/DDBJ whole genome shotgun (WGS) entry which is preliminary data.</text>
</comment>
<dbReference type="Proteomes" id="UP001139450">
    <property type="component" value="Unassembled WGS sequence"/>
</dbReference>
<feature type="domain" description="Outer membrane protein beta-barrel" evidence="2">
    <location>
        <begin position="36"/>
        <end position="220"/>
    </location>
</feature>